<dbReference type="Pfam" id="PF00753">
    <property type="entry name" value="Lactamase_B"/>
    <property type="match status" value="1"/>
</dbReference>
<dbReference type="InterPro" id="IPR050662">
    <property type="entry name" value="Sec-metab_biosynth-thioest"/>
</dbReference>
<comment type="caution">
    <text evidence="2">The sequence shown here is derived from an EMBL/GenBank/DDBJ whole genome shotgun (WGS) entry which is preliminary data.</text>
</comment>
<dbReference type="Gene3D" id="1.10.10.10">
    <property type="entry name" value="Winged helix-like DNA-binding domain superfamily/Winged helix DNA-binding domain"/>
    <property type="match status" value="1"/>
</dbReference>
<dbReference type="AlphaFoldDB" id="A0AAP2ZCC2"/>
<dbReference type="SUPFAM" id="SSF56281">
    <property type="entry name" value="Metallo-hydrolase/oxidoreductase"/>
    <property type="match status" value="1"/>
</dbReference>
<feature type="domain" description="Metallo-beta-lactamase" evidence="1">
    <location>
        <begin position="13"/>
        <end position="247"/>
    </location>
</feature>
<accession>A0AAP2ZCC2</accession>
<dbReference type="EMBL" id="JAOPJZ010000026">
    <property type="protein sequence ID" value="MCU4753990.1"/>
    <property type="molecule type" value="Genomic_DNA"/>
</dbReference>
<sequence length="366" mass="39335">MYRIALGNTVFEGANNAYLHDGESTVLLDTGVAVGETRNELEAGLESQGVEFADIDAIVLTHYHADHTGLAGEIQAASGATVYAHAADAPLIAGEQGAWDELESIQRRLFDQWGMPPESQDELIAFLEAGEGAGIYGESVDVTPIEDGQTLTLGDLTLEVVHAPGHTSGLCCFVPLEGDGSPGADGEGATSGESVTSHQVYTGDALLPEYTPNVGGADVRLDGALAAYVRTLEWFIERDFVRAWPGHRMPIAEPATRARDLLLHHEQRAYRVADALAKPETRVEEDLYSEHGPADAWTVSSRLFGELSNIHIMHGPGEAYAHLEHLRDGGAVRMDDGGRYSLIEAGQEQLAACTDGRWPLSEILRT</sequence>
<organism evidence="2 3">
    <name type="scientific">Natronosalvus hydrolyticus</name>
    <dbReference type="NCBI Taxonomy" id="2979988"/>
    <lineage>
        <taxon>Archaea</taxon>
        <taxon>Methanobacteriati</taxon>
        <taxon>Methanobacteriota</taxon>
        <taxon>Stenosarchaea group</taxon>
        <taxon>Halobacteria</taxon>
        <taxon>Halobacteriales</taxon>
        <taxon>Natrialbaceae</taxon>
        <taxon>Natronosalvus</taxon>
    </lineage>
</organism>
<dbReference type="Gene3D" id="3.60.15.10">
    <property type="entry name" value="Ribonuclease Z/Hydroxyacylglutathione hydrolase-like"/>
    <property type="match status" value="1"/>
</dbReference>
<dbReference type="InterPro" id="IPR001279">
    <property type="entry name" value="Metallo-B-lactamas"/>
</dbReference>
<proteinExistence type="predicted"/>
<dbReference type="Proteomes" id="UP001321047">
    <property type="component" value="Unassembled WGS sequence"/>
</dbReference>
<evidence type="ECO:0000313" key="2">
    <source>
        <dbReference type="EMBL" id="MCU4753990.1"/>
    </source>
</evidence>
<dbReference type="PANTHER" id="PTHR23131:SF4">
    <property type="entry name" value="METALLO-BETA-LACTAMASE SUPERFAMILY POTEIN"/>
    <property type="match status" value="1"/>
</dbReference>
<protein>
    <submittedName>
        <fullName evidence="2">MBL fold metallo-hydrolase</fullName>
    </submittedName>
</protein>
<dbReference type="InterPro" id="IPR036388">
    <property type="entry name" value="WH-like_DNA-bd_sf"/>
</dbReference>
<dbReference type="InterPro" id="IPR036866">
    <property type="entry name" value="RibonucZ/Hydroxyglut_hydro"/>
</dbReference>
<name>A0AAP2ZCC2_9EURY</name>
<evidence type="ECO:0000259" key="1">
    <source>
        <dbReference type="SMART" id="SM00849"/>
    </source>
</evidence>
<dbReference type="CDD" id="cd07725">
    <property type="entry name" value="TTHA1429-like_MBL-fold"/>
    <property type="match status" value="1"/>
</dbReference>
<dbReference type="SMART" id="SM00849">
    <property type="entry name" value="Lactamase_B"/>
    <property type="match status" value="1"/>
</dbReference>
<reference evidence="2 3" key="1">
    <citation type="submission" date="2022-09" db="EMBL/GenBank/DDBJ databases">
        <title>Enrichment on poylsaccharides allowed isolation of novel metabolic and taxonomic groups of Haloarchaea.</title>
        <authorList>
            <person name="Sorokin D.Y."/>
            <person name="Elcheninov A.G."/>
            <person name="Khizhniak T.V."/>
            <person name="Kolganova T.V."/>
            <person name="Kublanov I.V."/>
        </authorList>
    </citation>
    <scope>NUCLEOTIDE SEQUENCE [LARGE SCALE GENOMIC DNA]</scope>
    <source>
        <strain evidence="2 3">AArc-curdl1</strain>
    </source>
</reference>
<evidence type="ECO:0000313" key="3">
    <source>
        <dbReference type="Proteomes" id="UP001321047"/>
    </source>
</evidence>
<dbReference type="RefSeq" id="WP_342810295.1">
    <property type="nucleotide sequence ID" value="NZ_JAOPJZ010000026.1"/>
</dbReference>
<keyword evidence="3" id="KW-1185">Reference proteome</keyword>
<dbReference type="PANTHER" id="PTHR23131">
    <property type="entry name" value="ENDORIBONUCLEASE LACTB2"/>
    <property type="match status" value="1"/>
</dbReference>
<gene>
    <name evidence="2" type="ORF">OB919_18740</name>
</gene>